<evidence type="ECO:0000256" key="3">
    <source>
        <dbReference type="ARBA" id="ARBA00022692"/>
    </source>
</evidence>
<reference evidence="7" key="1">
    <citation type="submission" date="2020-05" db="EMBL/GenBank/DDBJ databases">
        <authorList>
            <person name="Chiriac C."/>
            <person name="Salcher M."/>
            <person name="Ghai R."/>
            <person name="Kavagutti S V."/>
        </authorList>
    </citation>
    <scope>NUCLEOTIDE SEQUENCE</scope>
</reference>
<dbReference type="GO" id="GO:0005886">
    <property type="term" value="C:plasma membrane"/>
    <property type="evidence" value="ECO:0007669"/>
    <property type="project" value="UniProtKB-SubCell"/>
</dbReference>
<dbReference type="AlphaFoldDB" id="A0A6J6NEZ0"/>
<feature type="transmembrane region" description="Helical" evidence="6">
    <location>
        <begin position="15"/>
        <end position="40"/>
    </location>
</feature>
<evidence type="ECO:0000256" key="6">
    <source>
        <dbReference type="SAM" id="Phobius"/>
    </source>
</evidence>
<name>A0A6J6NEZ0_9ZZZZ</name>
<sequence>MNSAAGLSVSSTKRIGLIAAVSIGVGGMIGAGIFSILGVVASISGAAMWISFLLGGIVASFSAYSYVKLGQTFPSVGGAVTFMVKGWGDNKKAGTFNVFQYLAYVIAIALYATGFAAYAQGFWDIPTQFFAIGVILVFTLINFVGSRLMGRAESAIVITKVAILIVFIVAAVVTFTPQSSDNLSPANWSGPTAMIVGAGVLFVGYEGFGLITNAAANMAKPIKEIPRAIWISLGIVVAIYLAVSIGVVGQVPLSELKTLGDSALAVAAEPALGHFGFVLISIAALLSTASAVNATLFGSANVAYQIAKNGGLPPAFDKQLWGKDAEGLFITAALVIFFVLVFPLSAVASMGSAGFLLVYAAVNVGHLRIRSQTGAKAWPIYSAIVLCLVLFVFLFGYMVMEQRLSAIAMVVTFLLSWLIETWWRGRTHRSFKQLLDEVEHRPKAVSGS</sequence>
<dbReference type="GO" id="GO:0022857">
    <property type="term" value="F:transmembrane transporter activity"/>
    <property type="evidence" value="ECO:0007669"/>
    <property type="project" value="InterPro"/>
</dbReference>
<dbReference type="PIRSF" id="PIRSF006060">
    <property type="entry name" value="AA_transporter"/>
    <property type="match status" value="1"/>
</dbReference>
<feature type="transmembrane region" description="Helical" evidence="6">
    <location>
        <begin position="125"/>
        <end position="145"/>
    </location>
</feature>
<keyword evidence="4 6" id="KW-1133">Transmembrane helix</keyword>
<evidence type="ECO:0000256" key="2">
    <source>
        <dbReference type="ARBA" id="ARBA00022475"/>
    </source>
</evidence>
<protein>
    <submittedName>
        <fullName evidence="7">Unannotated protein</fullName>
    </submittedName>
</protein>
<feature type="transmembrane region" description="Helical" evidence="6">
    <location>
        <begin position="195"/>
        <end position="216"/>
    </location>
</feature>
<gene>
    <name evidence="7" type="ORF">UFOPK2310_01475</name>
</gene>
<evidence type="ECO:0000256" key="4">
    <source>
        <dbReference type="ARBA" id="ARBA00022989"/>
    </source>
</evidence>
<accession>A0A6J6NEZ0</accession>
<dbReference type="Pfam" id="PF13520">
    <property type="entry name" value="AA_permease_2"/>
    <property type="match status" value="1"/>
</dbReference>
<evidence type="ECO:0000256" key="5">
    <source>
        <dbReference type="ARBA" id="ARBA00023136"/>
    </source>
</evidence>
<dbReference type="PANTHER" id="PTHR42770">
    <property type="entry name" value="AMINO ACID TRANSPORTER-RELATED"/>
    <property type="match status" value="1"/>
</dbReference>
<feature type="transmembrane region" description="Helical" evidence="6">
    <location>
        <begin position="404"/>
        <end position="423"/>
    </location>
</feature>
<feature type="transmembrane region" description="Helical" evidence="6">
    <location>
        <begin position="46"/>
        <end position="67"/>
    </location>
</feature>
<feature type="transmembrane region" description="Helical" evidence="6">
    <location>
        <begin position="228"/>
        <end position="251"/>
    </location>
</feature>
<dbReference type="InterPro" id="IPR002293">
    <property type="entry name" value="AA/rel_permease1"/>
</dbReference>
<organism evidence="7">
    <name type="scientific">freshwater metagenome</name>
    <dbReference type="NCBI Taxonomy" id="449393"/>
    <lineage>
        <taxon>unclassified sequences</taxon>
        <taxon>metagenomes</taxon>
        <taxon>ecological metagenomes</taxon>
    </lineage>
</organism>
<evidence type="ECO:0000256" key="1">
    <source>
        <dbReference type="ARBA" id="ARBA00004651"/>
    </source>
</evidence>
<feature type="transmembrane region" description="Helical" evidence="6">
    <location>
        <begin position="325"/>
        <end position="342"/>
    </location>
</feature>
<keyword evidence="3 6" id="KW-0812">Transmembrane</keyword>
<evidence type="ECO:0000313" key="7">
    <source>
        <dbReference type="EMBL" id="CAB4685160.1"/>
    </source>
</evidence>
<dbReference type="EMBL" id="CAEZWW010000228">
    <property type="protein sequence ID" value="CAB4685160.1"/>
    <property type="molecule type" value="Genomic_DNA"/>
</dbReference>
<comment type="subcellular location">
    <subcellularLocation>
        <location evidence="1">Cell membrane</location>
        <topology evidence="1">Multi-pass membrane protein</topology>
    </subcellularLocation>
</comment>
<proteinExistence type="predicted"/>
<feature type="transmembrane region" description="Helical" evidence="6">
    <location>
        <begin position="378"/>
        <end position="398"/>
    </location>
</feature>
<feature type="transmembrane region" description="Helical" evidence="6">
    <location>
        <begin position="101"/>
        <end position="119"/>
    </location>
</feature>
<dbReference type="InterPro" id="IPR050367">
    <property type="entry name" value="APC_superfamily"/>
</dbReference>
<keyword evidence="5 6" id="KW-0472">Membrane</keyword>
<keyword evidence="2" id="KW-1003">Cell membrane</keyword>
<feature type="transmembrane region" description="Helical" evidence="6">
    <location>
        <begin position="271"/>
        <end position="304"/>
    </location>
</feature>
<dbReference type="PANTHER" id="PTHR42770:SF11">
    <property type="entry name" value="INNER MEMBRANE TRANSPORT PROTEIN YBAT"/>
    <property type="match status" value="1"/>
</dbReference>
<dbReference type="Gene3D" id="1.20.1740.10">
    <property type="entry name" value="Amino acid/polyamine transporter I"/>
    <property type="match status" value="1"/>
</dbReference>
<feature type="transmembrane region" description="Helical" evidence="6">
    <location>
        <begin position="157"/>
        <end position="175"/>
    </location>
</feature>